<dbReference type="InterPro" id="IPR002645">
    <property type="entry name" value="STAS_dom"/>
</dbReference>
<evidence type="ECO:0000256" key="4">
    <source>
        <dbReference type="ARBA" id="ARBA00023136"/>
    </source>
</evidence>
<keyword evidence="3 5" id="KW-1133">Transmembrane helix</keyword>
<dbReference type="PANTHER" id="PTHR11814">
    <property type="entry name" value="SULFATE TRANSPORTER"/>
    <property type="match status" value="1"/>
</dbReference>
<feature type="transmembrane region" description="Helical" evidence="5">
    <location>
        <begin position="346"/>
        <end position="368"/>
    </location>
</feature>
<evidence type="ECO:0000313" key="7">
    <source>
        <dbReference type="EMBL" id="MDD0815774.1"/>
    </source>
</evidence>
<evidence type="ECO:0000256" key="5">
    <source>
        <dbReference type="SAM" id="Phobius"/>
    </source>
</evidence>
<dbReference type="EMBL" id="JAQSIO010000004">
    <property type="protein sequence ID" value="MDD0815774.1"/>
    <property type="molecule type" value="Genomic_DNA"/>
</dbReference>
<keyword evidence="8" id="KW-1185">Reference proteome</keyword>
<feature type="transmembrane region" description="Helical" evidence="5">
    <location>
        <begin position="93"/>
        <end position="115"/>
    </location>
</feature>
<dbReference type="Gene3D" id="3.30.750.24">
    <property type="entry name" value="STAS domain"/>
    <property type="match status" value="1"/>
</dbReference>
<name>A0ABT5MIQ9_9BURK</name>
<feature type="transmembrane region" description="Helical" evidence="5">
    <location>
        <begin position="127"/>
        <end position="152"/>
    </location>
</feature>
<proteinExistence type="predicted"/>
<gene>
    <name evidence="7" type="ORF">PSQ39_14140</name>
</gene>
<dbReference type="RefSeq" id="WP_273927457.1">
    <property type="nucleotide sequence ID" value="NZ_JAQSIO010000004.1"/>
</dbReference>
<dbReference type="Pfam" id="PF01740">
    <property type="entry name" value="STAS"/>
    <property type="match status" value="1"/>
</dbReference>
<feature type="transmembrane region" description="Helical" evidence="5">
    <location>
        <begin position="68"/>
        <end position="87"/>
    </location>
</feature>
<feature type="transmembrane region" description="Helical" evidence="5">
    <location>
        <begin position="380"/>
        <end position="406"/>
    </location>
</feature>
<evidence type="ECO:0000259" key="6">
    <source>
        <dbReference type="PROSITE" id="PS50801"/>
    </source>
</evidence>
<keyword evidence="4 5" id="KW-0472">Membrane</keyword>
<evidence type="ECO:0000256" key="3">
    <source>
        <dbReference type="ARBA" id="ARBA00022989"/>
    </source>
</evidence>
<evidence type="ECO:0000256" key="2">
    <source>
        <dbReference type="ARBA" id="ARBA00022692"/>
    </source>
</evidence>
<dbReference type="InterPro" id="IPR001902">
    <property type="entry name" value="SLC26A/SulP_fam"/>
</dbReference>
<reference evidence="7 8" key="1">
    <citation type="submission" date="2023-02" db="EMBL/GenBank/DDBJ databases">
        <title>Bacterial whole genome sequence for Curvibacter sp. HBC28.</title>
        <authorList>
            <person name="Le V."/>
            <person name="Ko S.-R."/>
            <person name="Ahn C.-Y."/>
            <person name="Oh H.-M."/>
        </authorList>
    </citation>
    <scope>NUCLEOTIDE SEQUENCE [LARGE SCALE GENOMIC DNA]</scope>
    <source>
        <strain evidence="7 8">HBC28</strain>
    </source>
</reference>
<keyword evidence="2 5" id="KW-0812">Transmembrane</keyword>
<feature type="transmembrane region" description="Helical" evidence="5">
    <location>
        <begin position="200"/>
        <end position="221"/>
    </location>
</feature>
<dbReference type="PROSITE" id="PS50801">
    <property type="entry name" value="STAS"/>
    <property type="match status" value="1"/>
</dbReference>
<feature type="transmembrane region" description="Helical" evidence="5">
    <location>
        <begin position="45"/>
        <end position="61"/>
    </location>
</feature>
<feature type="transmembrane region" description="Helical" evidence="5">
    <location>
        <begin position="172"/>
        <end position="193"/>
    </location>
</feature>
<dbReference type="SUPFAM" id="SSF52091">
    <property type="entry name" value="SpoIIaa-like"/>
    <property type="match status" value="1"/>
</dbReference>
<sequence>MNSASLKSRAGSDLPWMDMVAGLSLAGLLASSSIAYARLGQLPPQAGLIASALGLLCYGLVGRSRFAVVAPTSSSATVMAAATASMAGGNALLQMGLSTALVVLTGLMFMLAGLLRLGRISDFIARPVLRGFSLGLAWVICIKQVPTLVGYSAQASGALPTAWELVTHVDQWHPWSLMVGLTALGLLCLGGIYQKLPMAFAVIVLGIVANRMLGLNALGVAEVGAIQLTLQRPQLPSLSQAQWQQLAEMAMAVMLMVYGESCTSIRTYSLIKKDPVDANRDLWALGLSNLTSGLFNGLPVGAGFSQTSASVVYGAQGKATTWVALVALLILVGTSLPYLALTPEPVLAAIVIFSMWKSLGWGPLKIYFGLHRSRLSAVAAALGAIFFGVLDGLILGIGMSFIMALLQLGKGAVQELGRLGQDTVWVDRDACPEAQGVPGVMVLRPDEGFTFANAESLCHAIRQRIESAPIPPQVLVLSLERSPDLDGGAVESLRELVQSLQEQEIRLIFVRLSTRVIQVLETVHLFGIPDEHLSELTVHQGVLQAEKSMGSANAGAAA</sequence>
<feature type="transmembrane region" description="Helical" evidence="5">
    <location>
        <begin position="322"/>
        <end position="340"/>
    </location>
</feature>
<accession>A0ABT5MIQ9</accession>
<dbReference type="InterPro" id="IPR011547">
    <property type="entry name" value="SLC26A/SulP_dom"/>
</dbReference>
<evidence type="ECO:0000256" key="1">
    <source>
        <dbReference type="ARBA" id="ARBA00004141"/>
    </source>
</evidence>
<dbReference type="Pfam" id="PF00916">
    <property type="entry name" value="Sulfate_transp"/>
    <property type="match status" value="1"/>
</dbReference>
<dbReference type="Proteomes" id="UP001528672">
    <property type="component" value="Unassembled WGS sequence"/>
</dbReference>
<dbReference type="CDD" id="cd07042">
    <property type="entry name" value="STAS_SulP_like_sulfate_transporter"/>
    <property type="match status" value="1"/>
</dbReference>
<dbReference type="InterPro" id="IPR036513">
    <property type="entry name" value="STAS_dom_sf"/>
</dbReference>
<protein>
    <submittedName>
        <fullName evidence="7">SulP family inorganic anion transporter</fullName>
    </submittedName>
</protein>
<evidence type="ECO:0000313" key="8">
    <source>
        <dbReference type="Proteomes" id="UP001528672"/>
    </source>
</evidence>
<feature type="domain" description="STAS" evidence="6">
    <location>
        <begin position="430"/>
        <end position="549"/>
    </location>
</feature>
<comment type="subcellular location">
    <subcellularLocation>
        <location evidence="1">Membrane</location>
        <topology evidence="1">Multi-pass membrane protein</topology>
    </subcellularLocation>
</comment>
<organism evidence="7 8">
    <name type="scientific">Curvibacter microcysteis</name>
    <dbReference type="NCBI Taxonomy" id="3026419"/>
    <lineage>
        <taxon>Bacteria</taxon>
        <taxon>Pseudomonadati</taxon>
        <taxon>Pseudomonadota</taxon>
        <taxon>Betaproteobacteria</taxon>
        <taxon>Burkholderiales</taxon>
        <taxon>Comamonadaceae</taxon>
        <taxon>Curvibacter</taxon>
    </lineage>
</organism>
<comment type="caution">
    <text evidence="7">The sequence shown here is derived from an EMBL/GenBank/DDBJ whole genome shotgun (WGS) entry which is preliminary data.</text>
</comment>